<keyword evidence="10" id="KW-0732">Signal</keyword>
<dbReference type="OrthoDB" id="6612291at2759"/>
<evidence type="ECO:0000256" key="4">
    <source>
        <dbReference type="ARBA" id="ARBA00022989"/>
    </source>
</evidence>
<keyword evidence="6" id="KW-0325">Glycoprotein</keyword>
<proteinExistence type="inferred from homology"/>
<evidence type="ECO:0000256" key="5">
    <source>
        <dbReference type="ARBA" id="ARBA00023136"/>
    </source>
</evidence>
<feature type="transmembrane region" description="Helical" evidence="9">
    <location>
        <begin position="224"/>
        <end position="248"/>
    </location>
</feature>
<feature type="transmembrane region" description="Helical" evidence="9">
    <location>
        <begin position="46"/>
        <end position="69"/>
    </location>
</feature>
<dbReference type="AlphaFoldDB" id="A0A6J2Y954"/>
<feature type="transmembrane region" description="Helical" evidence="9">
    <location>
        <begin position="356"/>
        <end position="379"/>
    </location>
</feature>
<dbReference type="PANTHER" id="PTHR48021:SF1">
    <property type="entry name" value="GH07001P-RELATED"/>
    <property type="match status" value="1"/>
</dbReference>
<evidence type="ECO:0000256" key="1">
    <source>
        <dbReference type="ARBA" id="ARBA00004651"/>
    </source>
</evidence>
<keyword evidence="8" id="KW-0813">Transport</keyword>
<evidence type="ECO:0000256" key="3">
    <source>
        <dbReference type="ARBA" id="ARBA00022692"/>
    </source>
</evidence>
<dbReference type="InParanoid" id="A0A6J2Y954"/>
<feature type="transmembrane region" description="Helical" evidence="9">
    <location>
        <begin position="106"/>
        <end position="126"/>
    </location>
</feature>
<feature type="transmembrane region" description="Helical" evidence="9">
    <location>
        <begin position="330"/>
        <end position="350"/>
    </location>
</feature>
<feature type="signal peptide" evidence="10">
    <location>
        <begin position="1"/>
        <end position="16"/>
    </location>
</feature>
<evidence type="ECO:0000256" key="2">
    <source>
        <dbReference type="ARBA" id="ARBA00022475"/>
    </source>
</evidence>
<comment type="similarity">
    <text evidence="7">Belongs to the major facilitator superfamily. Sugar transporter (TC 2.A.1.1) family. Trehalose transporter subfamily.</text>
</comment>
<evidence type="ECO:0000259" key="11">
    <source>
        <dbReference type="PROSITE" id="PS50850"/>
    </source>
</evidence>
<feature type="transmembrane region" description="Helical" evidence="9">
    <location>
        <begin position="81"/>
        <end position="100"/>
    </location>
</feature>
<dbReference type="PRINTS" id="PR00171">
    <property type="entry name" value="SUGRTRNSPORT"/>
</dbReference>
<protein>
    <submittedName>
        <fullName evidence="13">Facilitated trehalose transporter Tret1-like</fullName>
    </submittedName>
</protein>
<dbReference type="RefSeq" id="XP_030760388.1">
    <property type="nucleotide sequence ID" value="XM_030904528.1"/>
</dbReference>
<dbReference type="InterPro" id="IPR036259">
    <property type="entry name" value="MFS_trans_sf"/>
</dbReference>
<comment type="subcellular location">
    <subcellularLocation>
        <location evidence="1">Cell membrane</location>
        <topology evidence="1">Multi-pass membrane protein</topology>
    </subcellularLocation>
</comment>
<feature type="domain" description="Major facilitator superfamily (MFS) profile" evidence="11">
    <location>
        <begin position="1"/>
        <end position="384"/>
    </location>
</feature>
<dbReference type="Proteomes" id="UP000504635">
    <property type="component" value="Unplaced"/>
</dbReference>
<keyword evidence="3 9" id="KW-0812">Transmembrane</keyword>
<feature type="transmembrane region" description="Helical" evidence="9">
    <location>
        <begin position="255"/>
        <end position="276"/>
    </location>
</feature>
<keyword evidence="4 9" id="KW-1133">Transmembrane helix</keyword>
<dbReference type="InterPro" id="IPR005828">
    <property type="entry name" value="MFS_sugar_transport-like"/>
</dbReference>
<dbReference type="InterPro" id="IPR005829">
    <property type="entry name" value="Sugar_transporter_CS"/>
</dbReference>
<sequence>MCLGAMFVCIPIGVLADAIGRKWTTLLTVIPFSIGWLAITFAQNTAMVLVGRFLTGMAGGSFCIVAPLYTSETAQTEIRGTLGAFFQLFITIGILYAQVLGFIFGVKLFCFACLAVPIAFGICYIFQPETPVYLMKKRNKEGTESAFKRLRGKDYDPSGEINSIRAELDRQEALKGEFWPQLKTPQGKKSSLICFMLMFYQQLSGINAVMFYSGAIFVDAGSTINPAYCTIIIGVVQVFATVFATWGVEKLGRKILLMLSDGAMAFSTFLMGIYFLLKEKKMVSDETITGLGWLPLLSLVIFIIAFSFGMGPIPWLASAELFPPAIMARMSSCAGMFNWFLAFLVTIGYAPVSNMAGAFTTFFIFTLVSASGVLFVLFVMPETKGKTFQEIQDELGH</sequence>
<feature type="transmembrane region" description="Helical" evidence="9">
    <location>
        <begin position="296"/>
        <end position="318"/>
    </location>
</feature>
<gene>
    <name evidence="13" type="primary">LOC115885574</name>
</gene>
<dbReference type="PROSITE" id="PS00216">
    <property type="entry name" value="SUGAR_TRANSPORT_1"/>
    <property type="match status" value="1"/>
</dbReference>
<evidence type="ECO:0000256" key="7">
    <source>
        <dbReference type="ARBA" id="ARBA00024348"/>
    </source>
</evidence>
<reference evidence="13" key="1">
    <citation type="submission" date="2025-08" db="UniProtKB">
        <authorList>
            <consortium name="RefSeq"/>
        </authorList>
    </citation>
    <scope>IDENTIFICATION</scope>
    <source>
        <tissue evidence="13">Gonads</tissue>
    </source>
</reference>
<keyword evidence="2" id="KW-1003">Cell membrane</keyword>
<evidence type="ECO:0000256" key="8">
    <source>
        <dbReference type="RuleBase" id="RU003346"/>
    </source>
</evidence>
<dbReference type="GO" id="GO:0051119">
    <property type="term" value="F:sugar transmembrane transporter activity"/>
    <property type="evidence" value="ECO:0007669"/>
    <property type="project" value="InterPro"/>
</dbReference>
<evidence type="ECO:0000256" key="9">
    <source>
        <dbReference type="SAM" id="Phobius"/>
    </source>
</evidence>
<organism evidence="12 13">
    <name type="scientific">Sitophilus oryzae</name>
    <name type="common">Rice weevil</name>
    <name type="synonym">Curculio oryzae</name>
    <dbReference type="NCBI Taxonomy" id="7048"/>
    <lineage>
        <taxon>Eukaryota</taxon>
        <taxon>Metazoa</taxon>
        <taxon>Ecdysozoa</taxon>
        <taxon>Arthropoda</taxon>
        <taxon>Hexapoda</taxon>
        <taxon>Insecta</taxon>
        <taxon>Pterygota</taxon>
        <taxon>Neoptera</taxon>
        <taxon>Endopterygota</taxon>
        <taxon>Coleoptera</taxon>
        <taxon>Polyphaga</taxon>
        <taxon>Cucujiformia</taxon>
        <taxon>Curculionidae</taxon>
        <taxon>Dryophthorinae</taxon>
        <taxon>Sitophilus</taxon>
    </lineage>
</organism>
<dbReference type="GO" id="GO:0005886">
    <property type="term" value="C:plasma membrane"/>
    <property type="evidence" value="ECO:0007669"/>
    <property type="project" value="UniProtKB-SubCell"/>
</dbReference>
<dbReference type="InterPro" id="IPR003663">
    <property type="entry name" value="Sugar/inositol_transpt"/>
</dbReference>
<name>A0A6J2Y954_SITOR</name>
<dbReference type="GeneID" id="115885574"/>
<dbReference type="FunFam" id="1.20.1250.20:FF:000055">
    <property type="entry name" value="Facilitated trehalose transporter Tret1-2 homolog"/>
    <property type="match status" value="1"/>
</dbReference>
<dbReference type="NCBIfam" id="TIGR00879">
    <property type="entry name" value="SP"/>
    <property type="match status" value="1"/>
</dbReference>
<dbReference type="Gene3D" id="1.20.1250.20">
    <property type="entry name" value="MFS general substrate transporter like domains"/>
    <property type="match status" value="1"/>
</dbReference>
<dbReference type="PANTHER" id="PTHR48021">
    <property type="match status" value="1"/>
</dbReference>
<feature type="transmembrane region" description="Helical" evidence="9">
    <location>
        <begin position="192"/>
        <end position="218"/>
    </location>
</feature>
<dbReference type="PROSITE" id="PS00217">
    <property type="entry name" value="SUGAR_TRANSPORT_2"/>
    <property type="match status" value="1"/>
</dbReference>
<dbReference type="KEGG" id="soy:115885574"/>
<dbReference type="InterPro" id="IPR020846">
    <property type="entry name" value="MFS_dom"/>
</dbReference>
<evidence type="ECO:0000256" key="10">
    <source>
        <dbReference type="SAM" id="SignalP"/>
    </source>
</evidence>
<keyword evidence="5 9" id="KW-0472">Membrane</keyword>
<feature type="chain" id="PRO_5026836999" evidence="10">
    <location>
        <begin position="17"/>
        <end position="397"/>
    </location>
</feature>
<accession>A0A6J2Y954</accession>
<dbReference type="InterPro" id="IPR044775">
    <property type="entry name" value="MFS_ERD6/Tret1-like"/>
</dbReference>
<dbReference type="InterPro" id="IPR050549">
    <property type="entry name" value="MFS_Trehalose_Transporter"/>
</dbReference>
<keyword evidence="12" id="KW-1185">Reference proteome</keyword>
<dbReference type="Pfam" id="PF00083">
    <property type="entry name" value="Sugar_tr"/>
    <property type="match status" value="1"/>
</dbReference>
<dbReference type="CDD" id="cd17358">
    <property type="entry name" value="MFS_GLUT6_8_Class3_like"/>
    <property type="match status" value="1"/>
</dbReference>
<dbReference type="PROSITE" id="PS50850">
    <property type="entry name" value="MFS"/>
    <property type="match status" value="1"/>
</dbReference>
<dbReference type="SUPFAM" id="SSF103473">
    <property type="entry name" value="MFS general substrate transporter"/>
    <property type="match status" value="1"/>
</dbReference>
<evidence type="ECO:0000313" key="13">
    <source>
        <dbReference type="RefSeq" id="XP_030760388.1"/>
    </source>
</evidence>
<evidence type="ECO:0000313" key="12">
    <source>
        <dbReference type="Proteomes" id="UP000504635"/>
    </source>
</evidence>
<evidence type="ECO:0000256" key="6">
    <source>
        <dbReference type="ARBA" id="ARBA00023180"/>
    </source>
</evidence>